<protein>
    <submittedName>
        <fullName evidence="3">ATP-binding protein</fullName>
    </submittedName>
</protein>
<gene>
    <name evidence="3" type="ORF">ACFO0B_27145</name>
</gene>
<evidence type="ECO:0000259" key="2">
    <source>
        <dbReference type="Pfam" id="PF13581"/>
    </source>
</evidence>
<keyword evidence="1" id="KW-0723">Serine/threonine-protein kinase</keyword>
<keyword evidence="3" id="KW-0547">Nucleotide-binding</keyword>
<sequence length="137" mass="14794">MIGTDGDQAALRIEFPAAADELPAVRSRLRGWLAGAVADQGRAYDLLLAAGEACTNSVEHGHRGDRGPVRLVAELRRGEVRITVTDSGRWIPRARIRESKATQLRGRGLALMRELTTHTRLTILDSGTTVELCAPAA</sequence>
<proteinExistence type="predicted"/>
<reference evidence="4" key="1">
    <citation type="journal article" date="2019" name="Int. J. Syst. Evol. Microbiol.">
        <title>The Global Catalogue of Microorganisms (GCM) 10K type strain sequencing project: providing services to taxonomists for standard genome sequencing and annotation.</title>
        <authorList>
            <consortium name="The Broad Institute Genomics Platform"/>
            <consortium name="The Broad Institute Genome Sequencing Center for Infectious Disease"/>
            <person name="Wu L."/>
            <person name="Ma J."/>
        </authorList>
    </citation>
    <scope>NUCLEOTIDE SEQUENCE [LARGE SCALE GENOMIC DNA]</scope>
    <source>
        <strain evidence="4">CGMCC 4.7330</strain>
    </source>
</reference>
<keyword evidence="1" id="KW-0418">Kinase</keyword>
<dbReference type="RefSeq" id="WP_378615735.1">
    <property type="nucleotide sequence ID" value="NZ_JBHSAX010000022.1"/>
</dbReference>
<evidence type="ECO:0000313" key="3">
    <source>
        <dbReference type="EMBL" id="MFC3965682.1"/>
    </source>
</evidence>
<dbReference type="InterPro" id="IPR036890">
    <property type="entry name" value="HATPase_C_sf"/>
</dbReference>
<dbReference type="InterPro" id="IPR050267">
    <property type="entry name" value="Anti-sigma-factor_SerPK"/>
</dbReference>
<dbReference type="SUPFAM" id="SSF55874">
    <property type="entry name" value="ATPase domain of HSP90 chaperone/DNA topoisomerase II/histidine kinase"/>
    <property type="match status" value="1"/>
</dbReference>
<feature type="domain" description="Histidine kinase/HSP90-like ATPase" evidence="2">
    <location>
        <begin position="15"/>
        <end position="132"/>
    </location>
</feature>
<organism evidence="3 4">
    <name type="scientific">Nocardia jiangsuensis</name>
    <dbReference type="NCBI Taxonomy" id="1691563"/>
    <lineage>
        <taxon>Bacteria</taxon>
        <taxon>Bacillati</taxon>
        <taxon>Actinomycetota</taxon>
        <taxon>Actinomycetes</taxon>
        <taxon>Mycobacteriales</taxon>
        <taxon>Nocardiaceae</taxon>
        <taxon>Nocardia</taxon>
    </lineage>
</organism>
<accession>A0ABV8DZU5</accession>
<dbReference type="InterPro" id="IPR003594">
    <property type="entry name" value="HATPase_dom"/>
</dbReference>
<dbReference type="Pfam" id="PF13581">
    <property type="entry name" value="HATPase_c_2"/>
    <property type="match status" value="1"/>
</dbReference>
<evidence type="ECO:0000256" key="1">
    <source>
        <dbReference type="ARBA" id="ARBA00022527"/>
    </source>
</evidence>
<dbReference type="Gene3D" id="3.30.565.10">
    <property type="entry name" value="Histidine kinase-like ATPase, C-terminal domain"/>
    <property type="match status" value="1"/>
</dbReference>
<dbReference type="GO" id="GO:0005524">
    <property type="term" value="F:ATP binding"/>
    <property type="evidence" value="ECO:0007669"/>
    <property type="project" value="UniProtKB-KW"/>
</dbReference>
<keyword evidence="1" id="KW-0808">Transferase</keyword>
<evidence type="ECO:0000313" key="4">
    <source>
        <dbReference type="Proteomes" id="UP001595696"/>
    </source>
</evidence>
<dbReference type="PANTHER" id="PTHR35526:SF3">
    <property type="entry name" value="ANTI-SIGMA-F FACTOR RSBW"/>
    <property type="match status" value="1"/>
</dbReference>
<dbReference type="PANTHER" id="PTHR35526">
    <property type="entry name" value="ANTI-SIGMA-F FACTOR RSBW-RELATED"/>
    <property type="match status" value="1"/>
</dbReference>
<dbReference type="Proteomes" id="UP001595696">
    <property type="component" value="Unassembled WGS sequence"/>
</dbReference>
<dbReference type="CDD" id="cd16936">
    <property type="entry name" value="HATPase_RsbW-like"/>
    <property type="match status" value="1"/>
</dbReference>
<comment type="caution">
    <text evidence="3">The sequence shown here is derived from an EMBL/GenBank/DDBJ whole genome shotgun (WGS) entry which is preliminary data.</text>
</comment>
<name>A0ABV8DZU5_9NOCA</name>
<keyword evidence="4" id="KW-1185">Reference proteome</keyword>
<dbReference type="EMBL" id="JBHSAX010000022">
    <property type="protein sequence ID" value="MFC3965682.1"/>
    <property type="molecule type" value="Genomic_DNA"/>
</dbReference>
<keyword evidence="3" id="KW-0067">ATP-binding</keyword>